<dbReference type="Gene3D" id="1.20.120.450">
    <property type="entry name" value="dinb family like domain"/>
    <property type="match status" value="1"/>
</dbReference>
<keyword evidence="4" id="KW-1185">Reference proteome</keyword>
<sequence>MTGSGTSGGTGGEHGGERGPGGGAVPRLGGYERALDLFEGVVGAVPRDGWAAPSPCAGWTARQVAGHVIGGQHMIRALAVGAPQPDVNTRPERFCPGDVLLAWRSARKECAAALSEQALARPIPLGALGDVPLGDYLAGYILEPLVHTWDLAVATGQPTRLDPDLVHHAFATARVIAAPMRAAGHLGPPLTAPPGADEQTRLLSFLGRHPAGHRPPAP</sequence>
<dbReference type="InterPro" id="IPR017520">
    <property type="entry name" value="CHP03086"/>
</dbReference>
<comment type="caution">
    <text evidence="3">The sequence shown here is derived from an EMBL/GenBank/DDBJ whole genome shotgun (WGS) entry which is preliminary data.</text>
</comment>
<proteinExistence type="predicted"/>
<dbReference type="Proteomes" id="UP001595872">
    <property type="component" value="Unassembled WGS sequence"/>
</dbReference>
<name>A0ABV9UAF2_9ACTN</name>
<accession>A0ABV9UAF2</accession>
<feature type="compositionally biased region" description="Gly residues" evidence="1">
    <location>
        <begin position="1"/>
        <end position="24"/>
    </location>
</feature>
<evidence type="ECO:0000256" key="1">
    <source>
        <dbReference type="SAM" id="MobiDB-lite"/>
    </source>
</evidence>
<feature type="region of interest" description="Disordered" evidence="1">
    <location>
        <begin position="1"/>
        <end position="26"/>
    </location>
</feature>
<protein>
    <submittedName>
        <fullName evidence="3">TIGR03086 family metal-binding protein</fullName>
    </submittedName>
</protein>
<dbReference type="InterPro" id="IPR034660">
    <property type="entry name" value="DinB/YfiT-like"/>
</dbReference>
<evidence type="ECO:0000313" key="3">
    <source>
        <dbReference type="EMBL" id="MFC4913563.1"/>
    </source>
</evidence>
<dbReference type="InterPro" id="IPR024344">
    <property type="entry name" value="MDMPI_metal-binding"/>
</dbReference>
<dbReference type="InterPro" id="IPR017517">
    <property type="entry name" value="Maleyloyr_isom"/>
</dbReference>
<dbReference type="SUPFAM" id="SSF109854">
    <property type="entry name" value="DinB/YfiT-like putative metalloenzymes"/>
    <property type="match status" value="1"/>
</dbReference>
<dbReference type="Pfam" id="PF11716">
    <property type="entry name" value="MDMPI_N"/>
    <property type="match status" value="1"/>
</dbReference>
<dbReference type="RefSeq" id="WP_378264605.1">
    <property type="nucleotide sequence ID" value="NZ_JBHSIT010000018.1"/>
</dbReference>
<gene>
    <name evidence="3" type="ORF">ACFPCY_40135</name>
</gene>
<feature type="domain" description="Mycothiol-dependent maleylpyruvate isomerase metal-binding" evidence="2">
    <location>
        <begin position="34"/>
        <end position="152"/>
    </location>
</feature>
<evidence type="ECO:0000259" key="2">
    <source>
        <dbReference type="Pfam" id="PF11716"/>
    </source>
</evidence>
<organism evidence="3 4">
    <name type="scientific">Actinomadura gamaensis</name>
    <dbReference type="NCBI Taxonomy" id="1763541"/>
    <lineage>
        <taxon>Bacteria</taxon>
        <taxon>Bacillati</taxon>
        <taxon>Actinomycetota</taxon>
        <taxon>Actinomycetes</taxon>
        <taxon>Streptosporangiales</taxon>
        <taxon>Thermomonosporaceae</taxon>
        <taxon>Actinomadura</taxon>
    </lineage>
</organism>
<dbReference type="EMBL" id="JBHSIT010000018">
    <property type="protein sequence ID" value="MFC4913563.1"/>
    <property type="molecule type" value="Genomic_DNA"/>
</dbReference>
<dbReference type="NCBIfam" id="TIGR03086">
    <property type="entry name" value="TIGR03086 family metal-binding protein"/>
    <property type="match status" value="1"/>
</dbReference>
<evidence type="ECO:0000313" key="4">
    <source>
        <dbReference type="Proteomes" id="UP001595872"/>
    </source>
</evidence>
<reference evidence="4" key="1">
    <citation type="journal article" date="2019" name="Int. J. Syst. Evol. Microbiol.">
        <title>The Global Catalogue of Microorganisms (GCM) 10K type strain sequencing project: providing services to taxonomists for standard genome sequencing and annotation.</title>
        <authorList>
            <consortium name="The Broad Institute Genomics Platform"/>
            <consortium name="The Broad Institute Genome Sequencing Center for Infectious Disease"/>
            <person name="Wu L."/>
            <person name="Ma J."/>
        </authorList>
    </citation>
    <scope>NUCLEOTIDE SEQUENCE [LARGE SCALE GENOMIC DNA]</scope>
    <source>
        <strain evidence="4">KLKA75</strain>
    </source>
</reference>
<dbReference type="NCBIfam" id="TIGR03083">
    <property type="entry name" value="maleylpyruvate isomerase family mycothiol-dependent enzyme"/>
    <property type="match status" value="1"/>
</dbReference>